<dbReference type="STRING" id="81408.B4119_3174"/>
<dbReference type="PATRIC" id="fig|81408.3.peg.4194"/>
<gene>
    <name evidence="1" type="ORF">B4119_3174</name>
</gene>
<organism evidence="1 2">
    <name type="scientific">Saccharococcus caldoxylosilyticus</name>
    <dbReference type="NCBI Taxonomy" id="81408"/>
    <lineage>
        <taxon>Bacteria</taxon>
        <taxon>Bacillati</taxon>
        <taxon>Bacillota</taxon>
        <taxon>Bacilli</taxon>
        <taxon>Bacillales</taxon>
        <taxon>Anoxybacillaceae</taxon>
        <taxon>Saccharococcus</taxon>
    </lineage>
</organism>
<name>A0A150M614_9BACL</name>
<protein>
    <submittedName>
        <fullName evidence="1">Uncharacterized protein</fullName>
    </submittedName>
</protein>
<evidence type="ECO:0000313" key="2">
    <source>
        <dbReference type="Proteomes" id="UP000075455"/>
    </source>
</evidence>
<dbReference type="EMBL" id="LQYS01000006">
    <property type="protein sequence ID" value="KYD19662.1"/>
    <property type="molecule type" value="Genomic_DNA"/>
</dbReference>
<dbReference type="Proteomes" id="UP000075455">
    <property type="component" value="Unassembled WGS sequence"/>
</dbReference>
<sequence>MNEFFLCLFIYLGEVAKMNEISDIIGILKDEEMKLLRIQVLAIYPFDWLAVIIIM</sequence>
<dbReference type="RefSeq" id="WP_161939225.1">
    <property type="nucleotide sequence ID" value="NZ_LQYS01000006.1"/>
</dbReference>
<dbReference type="AlphaFoldDB" id="A0A150M614"/>
<comment type="caution">
    <text evidence="1">The sequence shown here is derived from an EMBL/GenBank/DDBJ whole genome shotgun (WGS) entry which is preliminary data.</text>
</comment>
<evidence type="ECO:0000313" key="1">
    <source>
        <dbReference type="EMBL" id="KYD19662.1"/>
    </source>
</evidence>
<proteinExistence type="predicted"/>
<reference evidence="1 2" key="1">
    <citation type="submission" date="2016-01" db="EMBL/GenBank/DDBJ databases">
        <title>Draft Genome Sequences of Seven Thermophilic Sporeformers Isolated from Foods.</title>
        <authorList>
            <person name="Berendsen E.M."/>
            <person name="Wells-Bennik M.H."/>
            <person name="Krawcyk A.O."/>
            <person name="De Jong A."/>
            <person name="Holsappel S."/>
            <person name="Eijlander R.T."/>
            <person name="Kuipers O.P."/>
        </authorList>
    </citation>
    <scope>NUCLEOTIDE SEQUENCE [LARGE SCALE GENOMIC DNA]</scope>
    <source>
        <strain evidence="1 2">B4119</strain>
    </source>
</reference>
<accession>A0A150M614</accession>